<dbReference type="RefSeq" id="WP_317505623.1">
    <property type="nucleotide sequence ID" value="NZ_JAWLKI010000038.1"/>
</dbReference>
<sequence>MTAVKSPIEGFTGTTVVGTTTLVFTDGEADAKDVPEGVLGYLRSQGYTVDGKTVDLPKGPEPIDSRDVVDEQFGEKARDAAVDPQPEDFLAPVNAGKADPHSPKVVAPQLHAAKEQPVRPGEVSDDAAEQDKVESEHAADLFTAESKKPARKAPAKKAAAKPAE</sequence>
<proteinExistence type="predicted"/>
<dbReference type="Proteomes" id="UP001185779">
    <property type="component" value="Unassembled WGS sequence"/>
</dbReference>
<feature type="compositionally biased region" description="Basic residues" evidence="1">
    <location>
        <begin position="149"/>
        <end position="164"/>
    </location>
</feature>
<gene>
    <name evidence="2" type="ORF">R3P94_21835</name>
</gene>
<accession>A0ABU4DJJ7</accession>
<feature type="compositionally biased region" description="Basic and acidic residues" evidence="1">
    <location>
        <begin position="129"/>
        <end position="139"/>
    </location>
</feature>
<evidence type="ECO:0000256" key="1">
    <source>
        <dbReference type="SAM" id="MobiDB-lite"/>
    </source>
</evidence>
<feature type="region of interest" description="Disordered" evidence="1">
    <location>
        <begin position="74"/>
        <end position="164"/>
    </location>
</feature>
<evidence type="ECO:0000313" key="2">
    <source>
        <dbReference type="EMBL" id="MDV6309912.1"/>
    </source>
</evidence>
<comment type="caution">
    <text evidence="2">The sequence shown here is derived from an EMBL/GenBank/DDBJ whole genome shotgun (WGS) entry which is preliminary data.</text>
</comment>
<evidence type="ECO:0000313" key="3">
    <source>
        <dbReference type="Proteomes" id="UP001185779"/>
    </source>
</evidence>
<keyword evidence="3" id="KW-1185">Reference proteome</keyword>
<protein>
    <submittedName>
        <fullName evidence="2">Uncharacterized protein</fullName>
    </submittedName>
</protein>
<reference evidence="2 3" key="1">
    <citation type="submission" date="2023-10" db="EMBL/GenBank/DDBJ databases">
        <title>Development of a sustainable strategy for remediation of hydrocarbon-contaminated territories based on the waste exchange concept.</title>
        <authorList>
            <person name="Krivoruchko A."/>
        </authorList>
    </citation>
    <scope>NUCLEOTIDE SEQUENCE [LARGE SCALE GENOMIC DNA]</scope>
    <source>
        <strain evidence="2 3">IEGM 1266</strain>
    </source>
</reference>
<dbReference type="EMBL" id="JAWLKI010000038">
    <property type="protein sequence ID" value="MDV6309912.1"/>
    <property type="molecule type" value="Genomic_DNA"/>
</dbReference>
<name>A0ABU4DJJ7_9ACTN</name>
<organism evidence="2 3">
    <name type="scientific">Gordonia amicalis</name>
    <dbReference type="NCBI Taxonomy" id="89053"/>
    <lineage>
        <taxon>Bacteria</taxon>
        <taxon>Bacillati</taxon>
        <taxon>Actinomycetota</taxon>
        <taxon>Actinomycetes</taxon>
        <taxon>Mycobacteriales</taxon>
        <taxon>Gordoniaceae</taxon>
        <taxon>Gordonia</taxon>
    </lineage>
</organism>